<dbReference type="InterPro" id="IPR001206">
    <property type="entry name" value="Diacylglycerol_kinase_cat_dom"/>
</dbReference>
<evidence type="ECO:0000256" key="4">
    <source>
        <dbReference type="ARBA" id="ARBA00022679"/>
    </source>
</evidence>
<dbReference type="Gene3D" id="3.40.50.10330">
    <property type="entry name" value="Probable inorganic polyphosphate/atp-NAD kinase, domain 1"/>
    <property type="match status" value="1"/>
</dbReference>
<evidence type="ECO:0000313" key="15">
    <source>
        <dbReference type="Proteomes" id="UP000093482"/>
    </source>
</evidence>
<feature type="domain" description="DAGKc" evidence="13">
    <location>
        <begin position="1"/>
        <end position="129"/>
    </location>
</feature>
<dbReference type="GO" id="GO:0046872">
    <property type="term" value="F:metal ion binding"/>
    <property type="evidence" value="ECO:0007669"/>
    <property type="project" value="UniProtKB-KW"/>
</dbReference>
<organism evidence="14 15">
    <name type="scientific">Caryophanon latum</name>
    <dbReference type="NCBI Taxonomy" id="33977"/>
    <lineage>
        <taxon>Bacteria</taxon>
        <taxon>Bacillati</taxon>
        <taxon>Bacillota</taxon>
        <taxon>Bacilli</taxon>
        <taxon>Bacillales</taxon>
        <taxon>Caryophanaceae</taxon>
        <taxon>Caryophanon</taxon>
    </lineage>
</organism>
<dbReference type="SUPFAM" id="SSF111331">
    <property type="entry name" value="NAD kinase/diacylglycerol kinase-like"/>
    <property type="match status" value="1"/>
</dbReference>
<dbReference type="OrthoDB" id="142078at2"/>
<reference evidence="14 15" key="1">
    <citation type="submission" date="2016-07" db="EMBL/GenBank/DDBJ databases">
        <title>Caryophanon latum genome sequencing.</title>
        <authorList>
            <person name="Verma A."/>
            <person name="Pal Y."/>
            <person name="Krishnamurthi S."/>
        </authorList>
    </citation>
    <scope>NUCLEOTIDE SEQUENCE [LARGE SCALE GENOMIC DNA]</scope>
    <source>
        <strain evidence="14 15">DSM 14151</strain>
    </source>
</reference>
<protein>
    <recommendedName>
        <fullName evidence="13">DAGKc domain-containing protein</fullName>
    </recommendedName>
</protein>
<evidence type="ECO:0000256" key="11">
    <source>
        <dbReference type="ARBA" id="ARBA00023209"/>
    </source>
</evidence>
<evidence type="ECO:0000256" key="9">
    <source>
        <dbReference type="ARBA" id="ARBA00022842"/>
    </source>
</evidence>
<dbReference type="Gene3D" id="2.60.200.40">
    <property type="match status" value="1"/>
</dbReference>
<dbReference type="PANTHER" id="PTHR12358">
    <property type="entry name" value="SPHINGOSINE KINASE"/>
    <property type="match status" value="1"/>
</dbReference>
<dbReference type="GO" id="GO:0008654">
    <property type="term" value="P:phospholipid biosynthetic process"/>
    <property type="evidence" value="ECO:0007669"/>
    <property type="project" value="UniProtKB-KW"/>
</dbReference>
<comment type="cofactor">
    <cofactor evidence="1">
        <name>Mg(2+)</name>
        <dbReference type="ChEBI" id="CHEBI:18420"/>
    </cofactor>
</comment>
<keyword evidence="9" id="KW-0460">Magnesium</keyword>
<dbReference type="PROSITE" id="PS50146">
    <property type="entry name" value="DAGK"/>
    <property type="match status" value="1"/>
</dbReference>
<dbReference type="GO" id="GO:0004143">
    <property type="term" value="F:ATP-dependent diacylglycerol kinase activity"/>
    <property type="evidence" value="ECO:0007669"/>
    <property type="project" value="TreeGrafter"/>
</dbReference>
<keyword evidence="8" id="KW-0067">ATP-binding</keyword>
<keyword evidence="10" id="KW-0443">Lipid metabolism</keyword>
<evidence type="ECO:0000256" key="1">
    <source>
        <dbReference type="ARBA" id="ARBA00001946"/>
    </source>
</evidence>
<dbReference type="InterPro" id="IPR017438">
    <property type="entry name" value="ATP-NAD_kinase_N"/>
</dbReference>
<comment type="similarity">
    <text evidence="2">Belongs to the diacylglycerol/lipid kinase family.</text>
</comment>
<dbReference type="EMBL" id="MATO01000037">
    <property type="protein sequence ID" value="OCS90509.1"/>
    <property type="molecule type" value="Genomic_DNA"/>
</dbReference>
<evidence type="ECO:0000256" key="12">
    <source>
        <dbReference type="ARBA" id="ARBA00023264"/>
    </source>
</evidence>
<proteinExistence type="inferred from homology"/>
<keyword evidence="12" id="KW-1208">Phospholipid metabolism</keyword>
<evidence type="ECO:0000256" key="2">
    <source>
        <dbReference type="ARBA" id="ARBA00005983"/>
    </source>
</evidence>
<keyword evidence="4" id="KW-0808">Transferase</keyword>
<dbReference type="RefSeq" id="WP_066464797.1">
    <property type="nucleotide sequence ID" value="NZ_MATO01000037.1"/>
</dbReference>
<evidence type="ECO:0000256" key="3">
    <source>
        <dbReference type="ARBA" id="ARBA00022516"/>
    </source>
</evidence>
<keyword evidence="3" id="KW-0444">Lipid biosynthesis</keyword>
<dbReference type="GO" id="GO:0005524">
    <property type="term" value="F:ATP binding"/>
    <property type="evidence" value="ECO:0007669"/>
    <property type="project" value="UniProtKB-KW"/>
</dbReference>
<dbReference type="InterPro" id="IPR045540">
    <property type="entry name" value="YegS/DAGK_C"/>
</dbReference>
<evidence type="ECO:0000259" key="13">
    <source>
        <dbReference type="PROSITE" id="PS50146"/>
    </source>
</evidence>
<evidence type="ECO:0000256" key="5">
    <source>
        <dbReference type="ARBA" id="ARBA00022723"/>
    </source>
</evidence>
<dbReference type="PANTHER" id="PTHR12358:SF106">
    <property type="entry name" value="LIPID KINASE YEGS"/>
    <property type="match status" value="1"/>
</dbReference>
<dbReference type="InterPro" id="IPR050187">
    <property type="entry name" value="Lipid_Phosphate_FormReg"/>
</dbReference>
<comment type="caution">
    <text evidence="14">The sequence shown here is derived from an EMBL/GenBank/DDBJ whole genome shotgun (WGS) entry which is preliminary data.</text>
</comment>
<name>A0A1C0YTM8_9BACL</name>
<dbReference type="AlphaFoldDB" id="A0A1C0YTM8"/>
<evidence type="ECO:0000256" key="8">
    <source>
        <dbReference type="ARBA" id="ARBA00022840"/>
    </source>
</evidence>
<evidence type="ECO:0000256" key="7">
    <source>
        <dbReference type="ARBA" id="ARBA00022777"/>
    </source>
</evidence>
<dbReference type="InterPro" id="IPR005218">
    <property type="entry name" value="Diacylglycerol/lipid_kinase"/>
</dbReference>
<keyword evidence="7" id="KW-0418">Kinase</keyword>
<evidence type="ECO:0000256" key="10">
    <source>
        <dbReference type="ARBA" id="ARBA00023098"/>
    </source>
</evidence>
<keyword evidence="11" id="KW-0594">Phospholipid biosynthesis</keyword>
<keyword evidence="5" id="KW-0479">Metal-binding</keyword>
<dbReference type="Pfam" id="PF19279">
    <property type="entry name" value="YegS_C"/>
    <property type="match status" value="1"/>
</dbReference>
<accession>A0A1C0YTM8</accession>
<sequence length="295" mass="32247">MAKAMVIINPTSGKEQGVKYGQMLQQKLASTYTVDLRETAGEGDATRFAREACEAHYDLVVLVGGDGTVHEGIEGLAEQAHRPKVAVVPLGTVNDFARALNIPLDAEQAIDIIGERTKMVDVGKVNDRYFMNLVAVGEVPQAIGDVSIEQKTAIGAFAYFFEGVKAAVANDTFHLRVTYDTGEFEGETMLFLIALTDSVASFRTISEEALVNDGYMHCYVVKAGSLLDTARILTTLFTGDFQDDASIEYFRAKRVQIEANTPLSLNIDGDMLSELPATFTVLPRHLELFYGIEMT</sequence>
<keyword evidence="15" id="KW-1185">Reference proteome</keyword>
<dbReference type="SMART" id="SM00046">
    <property type="entry name" value="DAGKc"/>
    <property type="match status" value="1"/>
</dbReference>
<dbReference type="Proteomes" id="UP000093482">
    <property type="component" value="Unassembled WGS sequence"/>
</dbReference>
<dbReference type="Pfam" id="PF00781">
    <property type="entry name" value="DAGK_cat"/>
    <property type="match status" value="1"/>
</dbReference>
<gene>
    <name evidence="14" type="ORF">A6K76_11640</name>
</gene>
<dbReference type="GO" id="GO:0005886">
    <property type="term" value="C:plasma membrane"/>
    <property type="evidence" value="ECO:0007669"/>
    <property type="project" value="TreeGrafter"/>
</dbReference>
<keyword evidence="6" id="KW-0547">Nucleotide-binding</keyword>
<evidence type="ECO:0000313" key="14">
    <source>
        <dbReference type="EMBL" id="OCS90509.1"/>
    </source>
</evidence>
<dbReference type="NCBIfam" id="TIGR00147">
    <property type="entry name" value="YegS/Rv2252/BmrU family lipid kinase"/>
    <property type="match status" value="1"/>
</dbReference>
<evidence type="ECO:0000256" key="6">
    <source>
        <dbReference type="ARBA" id="ARBA00022741"/>
    </source>
</evidence>
<dbReference type="InterPro" id="IPR016064">
    <property type="entry name" value="NAD/diacylglycerol_kinase_sf"/>
</dbReference>